<dbReference type="SUPFAM" id="SSF53474">
    <property type="entry name" value="alpha/beta-Hydrolases"/>
    <property type="match status" value="1"/>
</dbReference>
<dbReference type="PANTHER" id="PTHR23024:SF242">
    <property type="entry name" value="ALPHA_BETA HYDROLASE FOLD-3 DOMAIN-CONTAINING PROTEIN-RELATED"/>
    <property type="match status" value="1"/>
</dbReference>
<dbReference type="EMBL" id="KZ819637">
    <property type="protein sequence ID" value="PWN89398.1"/>
    <property type="molecule type" value="Genomic_DNA"/>
</dbReference>
<dbReference type="RefSeq" id="XP_025376596.1">
    <property type="nucleotide sequence ID" value="XM_025524132.1"/>
</dbReference>
<dbReference type="InterPro" id="IPR029058">
    <property type="entry name" value="AB_hydrolase_fold"/>
</dbReference>
<accession>A0A316YL70</accession>
<keyword evidence="4" id="KW-1185">Reference proteome</keyword>
<organism evidence="3 4">
    <name type="scientific">Acaromyces ingoldii</name>
    <dbReference type="NCBI Taxonomy" id="215250"/>
    <lineage>
        <taxon>Eukaryota</taxon>
        <taxon>Fungi</taxon>
        <taxon>Dikarya</taxon>
        <taxon>Basidiomycota</taxon>
        <taxon>Ustilaginomycotina</taxon>
        <taxon>Exobasidiomycetes</taxon>
        <taxon>Exobasidiales</taxon>
        <taxon>Cryptobasidiaceae</taxon>
        <taxon>Acaromyces</taxon>
    </lineage>
</organism>
<dbReference type="OrthoDB" id="408631at2759"/>
<dbReference type="GO" id="GO:0016787">
    <property type="term" value="F:hydrolase activity"/>
    <property type="evidence" value="ECO:0007669"/>
    <property type="project" value="UniProtKB-KW"/>
</dbReference>
<evidence type="ECO:0000259" key="2">
    <source>
        <dbReference type="Pfam" id="PF07859"/>
    </source>
</evidence>
<dbReference type="PANTHER" id="PTHR23024">
    <property type="entry name" value="ARYLACETAMIDE DEACETYLASE"/>
    <property type="match status" value="1"/>
</dbReference>
<evidence type="ECO:0000313" key="4">
    <source>
        <dbReference type="Proteomes" id="UP000245768"/>
    </source>
</evidence>
<dbReference type="STRING" id="215250.A0A316YL70"/>
<name>A0A316YL70_9BASI</name>
<feature type="domain" description="Alpha/beta hydrolase fold-3" evidence="2">
    <location>
        <begin position="76"/>
        <end position="313"/>
    </location>
</feature>
<dbReference type="GeneID" id="37046048"/>
<dbReference type="InterPro" id="IPR050466">
    <property type="entry name" value="Carboxylest/Gibb_receptor"/>
</dbReference>
<dbReference type="Proteomes" id="UP000245768">
    <property type="component" value="Unassembled WGS sequence"/>
</dbReference>
<reference evidence="3" key="1">
    <citation type="journal article" date="2018" name="Mol. Biol. Evol.">
        <title>Broad Genomic Sampling Reveals a Smut Pathogenic Ancestry of the Fungal Clade Ustilaginomycotina.</title>
        <authorList>
            <person name="Kijpornyongpan T."/>
            <person name="Mondo S.J."/>
            <person name="Barry K."/>
            <person name="Sandor L."/>
            <person name="Lee J."/>
            <person name="Lipzen A."/>
            <person name="Pangilinan J."/>
            <person name="LaButti K."/>
            <person name="Hainaut M."/>
            <person name="Henrissat B."/>
            <person name="Grigoriev I.V."/>
            <person name="Spatafora J.W."/>
            <person name="Aime M.C."/>
        </authorList>
    </citation>
    <scope>NUCLEOTIDE SEQUENCE [LARGE SCALE GENOMIC DNA]</scope>
    <source>
        <strain evidence="3">MCA 4198</strain>
    </source>
</reference>
<gene>
    <name evidence="3" type="ORF">FA10DRAFT_287276</name>
</gene>
<dbReference type="Pfam" id="PF07859">
    <property type="entry name" value="Abhydrolase_3"/>
    <property type="match status" value="1"/>
</dbReference>
<dbReference type="AlphaFoldDB" id="A0A316YL70"/>
<sequence>MYVLKLAGIKALRGLIGLIRVLSATFSSAPPAPKPSRTITLPWSKRGSQGSKIRFDVWIPSSSPSSNDTRGKWPIIVNLHGSGFCIPGHGTDARFLRFVADKVGAVVLDVDYRHAPEDPYPAALDDVHAFVQWIRSGGYLQTSILEKQQDGQPSLETSRWDRTRLALTGFSSGGNLVLTACVRLHATGGPSQLPQAVVAFYPSTNVAESPYAKPKVKPKPTKPGKEGKPAGGVIPPVVRQLFYASYLPPHVSRKDPQVSPLYADPAAFPASTTLITCEGDSLAREGEQMYEHLIGGPNKGAVHLQVPGQGHGWDHMVKPGTHAEELRQESYELAARRIREAFASST</sequence>
<evidence type="ECO:0000256" key="1">
    <source>
        <dbReference type="SAM" id="MobiDB-lite"/>
    </source>
</evidence>
<dbReference type="InParanoid" id="A0A316YL70"/>
<evidence type="ECO:0000313" key="3">
    <source>
        <dbReference type="EMBL" id="PWN89398.1"/>
    </source>
</evidence>
<protein>
    <submittedName>
        <fullName evidence="3">Alpha/beta-hydrolase</fullName>
    </submittedName>
</protein>
<dbReference type="Gene3D" id="3.40.50.1820">
    <property type="entry name" value="alpha/beta hydrolase"/>
    <property type="match status" value="1"/>
</dbReference>
<keyword evidence="3" id="KW-0378">Hydrolase</keyword>
<dbReference type="InterPro" id="IPR013094">
    <property type="entry name" value="AB_hydrolase_3"/>
</dbReference>
<proteinExistence type="predicted"/>
<feature type="region of interest" description="Disordered" evidence="1">
    <location>
        <begin position="209"/>
        <end position="231"/>
    </location>
</feature>